<feature type="compositionally biased region" description="Acidic residues" evidence="6">
    <location>
        <begin position="71"/>
        <end position="85"/>
    </location>
</feature>
<dbReference type="CDD" id="cd01887">
    <property type="entry name" value="IF2_eIF5B"/>
    <property type="match status" value="1"/>
</dbReference>
<dbReference type="OrthoDB" id="361630at2759"/>
<dbReference type="GO" id="GO:0003743">
    <property type="term" value="F:translation initiation factor activity"/>
    <property type="evidence" value="ECO:0007669"/>
    <property type="project" value="UniProtKB-KW"/>
</dbReference>
<dbReference type="InterPro" id="IPR053905">
    <property type="entry name" value="EF-G-like_DII"/>
</dbReference>
<feature type="domain" description="Tr-type G" evidence="7">
    <location>
        <begin position="205"/>
        <end position="378"/>
    </location>
</feature>
<dbReference type="InterPro" id="IPR027417">
    <property type="entry name" value="P-loop_NTPase"/>
</dbReference>
<keyword evidence="5" id="KW-0342">GTP-binding</keyword>
<dbReference type="Pfam" id="PF22042">
    <property type="entry name" value="EF-G_D2"/>
    <property type="match status" value="1"/>
</dbReference>
<dbReference type="GO" id="GO:0003924">
    <property type="term" value="F:GTPase activity"/>
    <property type="evidence" value="ECO:0007669"/>
    <property type="project" value="InterPro"/>
</dbReference>
<dbReference type="InterPro" id="IPR009000">
    <property type="entry name" value="Transl_B-barrel_sf"/>
</dbReference>
<dbReference type="InterPro" id="IPR023115">
    <property type="entry name" value="TIF_IF2_dom3"/>
</dbReference>
<feature type="region of interest" description="Disordered" evidence="6">
    <location>
        <begin position="1"/>
        <end position="54"/>
    </location>
</feature>
<protein>
    <recommendedName>
        <fullName evidence="7">Tr-type G domain-containing protein</fullName>
    </recommendedName>
</protein>
<dbReference type="InterPro" id="IPR000795">
    <property type="entry name" value="T_Tr_GTP-bd_dom"/>
</dbReference>
<evidence type="ECO:0000256" key="3">
    <source>
        <dbReference type="ARBA" id="ARBA00022741"/>
    </source>
</evidence>
<dbReference type="Gene3D" id="3.40.50.10050">
    <property type="entry name" value="Translation initiation factor IF- 2, domain 3"/>
    <property type="match status" value="1"/>
</dbReference>
<evidence type="ECO:0000259" key="7">
    <source>
        <dbReference type="PROSITE" id="PS51722"/>
    </source>
</evidence>
<evidence type="ECO:0000256" key="5">
    <source>
        <dbReference type="ARBA" id="ARBA00023134"/>
    </source>
</evidence>
<dbReference type="FunFam" id="2.40.30.10:FF:000008">
    <property type="entry name" value="Translation initiation factor IF-2"/>
    <property type="match status" value="1"/>
</dbReference>
<keyword evidence="9" id="KW-1185">Reference proteome</keyword>
<dbReference type="GO" id="GO:0005525">
    <property type="term" value="F:GTP binding"/>
    <property type="evidence" value="ECO:0007669"/>
    <property type="project" value="UniProtKB-KW"/>
</dbReference>
<evidence type="ECO:0000256" key="4">
    <source>
        <dbReference type="ARBA" id="ARBA00022917"/>
    </source>
</evidence>
<dbReference type="CDD" id="cd03692">
    <property type="entry name" value="mtIF2_IVc"/>
    <property type="match status" value="1"/>
</dbReference>
<dbReference type="InterPro" id="IPR005225">
    <property type="entry name" value="Small_GTP-bd"/>
</dbReference>
<name>A0A4V3XIL1_9APHY</name>
<dbReference type="PANTHER" id="PTHR43381">
    <property type="entry name" value="TRANSLATION INITIATION FACTOR IF-2-RELATED"/>
    <property type="match status" value="1"/>
</dbReference>
<organism evidence="8 9">
    <name type="scientific">Antrodiella citrinella</name>
    <dbReference type="NCBI Taxonomy" id="2447956"/>
    <lineage>
        <taxon>Eukaryota</taxon>
        <taxon>Fungi</taxon>
        <taxon>Dikarya</taxon>
        <taxon>Basidiomycota</taxon>
        <taxon>Agaricomycotina</taxon>
        <taxon>Agaricomycetes</taxon>
        <taxon>Polyporales</taxon>
        <taxon>Steccherinaceae</taxon>
        <taxon>Antrodiella</taxon>
    </lineage>
</organism>
<evidence type="ECO:0000313" key="9">
    <source>
        <dbReference type="Proteomes" id="UP000308730"/>
    </source>
</evidence>
<dbReference type="Gene3D" id="2.40.30.10">
    <property type="entry name" value="Translation factors"/>
    <property type="match status" value="2"/>
</dbReference>
<reference evidence="8 9" key="1">
    <citation type="submission" date="2019-02" db="EMBL/GenBank/DDBJ databases">
        <title>Genome sequencing of the rare red list fungi Antrodiella citrinella (Flaviporus citrinellus).</title>
        <authorList>
            <person name="Buettner E."/>
            <person name="Kellner H."/>
        </authorList>
    </citation>
    <scope>NUCLEOTIDE SEQUENCE [LARGE SCALE GENOMIC DNA]</scope>
    <source>
        <strain evidence="8 9">DSM 108506</strain>
    </source>
</reference>
<dbReference type="Proteomes" id="UP000308730">
    <property type="component" value="Unassembled WGS sequence"/>
</dbReference>
<dbReference type="EMBL" id="SGPM01000114">
    <property type="protein sequence ID" value="THH29643.1"/>
    <property type="molecule type" value="Genomic_DNA"/>
</dbReference>
<feature type="compositionally biased region" description="Basic and acidic residues" evidence="6">
    <location>
        <begin position="39"/>
        <end position="54"/>
    </location>
</feature>
<dbReference type="InterPro" id="IPR036925">
    <property type="entry name" value="TIF_IF2_dom3_sf"/>
</dbReference>
<comment type="caution">
    <text evidence="8">The sequence shown here is derived from an EMBL/GenBank/DDBJ whole genome shotgun (WGS) entry which is preliminary data.</text>
</comment>
<dbReference type="PRINTS" id="PR00315">
    <property type="entry name" value="ELONGATNFCT"/>
</dbReference>
<evidence type="ECO:0000256" key="2">
    <source>
        <dbReference type="ARBA" id="ARBA00022540"/>
    </source>
</evidence>
<dbReference type="SUPFAM" id="SSF50447">
    <property type="entry name" value="Translation proteins"/>
    <property type="match status" value="2"/>
</dbReference>
<accession>A0A4V3XIL1</accession>
<dbReference type="Gene3D" id="3.40.50.300">
    <property type="entry name" value="P-loop containing nucleotide triphosphate hydrolases"/>
    <property type="match status" value="1"/>
</dbReference>
<evidence type="ECO:0000256" key="1">
    <source>
        <dbReference type="ARBA" id="ARBA00007733"/>
    </source>
</evidence>
<gene>
    <name evidence="8" type="ORF">EUX98_g4544</name>
</gene>
<dbReference type="GO" id="GO:0005737">
    <property type="term" value="C:cytoplasm"/>
    <property type="evidence" value="ECO:0007669"/>
    <property type="project" value="TreeGrafter"/>
</dbReference>
<sequence>MVTTRPIYSCPLYLHSTSSPKHRQQEHAAPTERLNTKQVIREATKVPRAKETGDNLEAKAEEVQEEITMREDEDDDQPVGADVEDTDRGPGIETEKNARGRKMAFKERGSLVSHVHEDRDLPSNSRRRKVAASLRRVHTDSHITTLQRVMVQAGMNDDTAHDHILSSEYSSLLALEFNRNPIVDDEAAFDIHPPPVTQDKSKLALRPPVVTIMGHVDHGKTTLLDTLRSASVAKGEAGGITQHIGAFSVPVKGEVDRSITFLDTPGHAAFTAMRARGAGVTDVVVLVVAADDGIMPQTREVLDLVRKDDNVKLIVAINKIDKLGADPEKVERALLAEDVQLESFDGDIPCVHVSGLTGKGLDQLVETISLVAEMQDLRAEKEGPVQGYVLESRMQKGLGPVATVLLLRGSMSPGNHLICGNTWAKIRRLTSPAGSTVKTVYPGEAVVVSGWKEVPGAGDEVLNGTESAVKKALANRIRKTETEATLQDVDAINNSRREERGRREEEVAQAKLARRGQRGGRVQAGTAGVKEEEEKDVLKELRVVVKGDVSGSVEAVAGAIQGIGNHLAHVKIVATGVGEVTESDVMRAKAAEGMIVAFSVKAPNAIESMAVGQGVSILSSSIIYHLMDEVKERVIKLLPGTFERRVRGEATVLEIFDIHLKAQKIMKVAGCRVSNGVIEKSKHARVVRNGERVFEGRLDTFRHLKKDITEAGKGMECGMSLENFSDLQVGDMIQMYDEVEIPGRL</sequence>
<dbReference type="PROSITE" id="PS51722">
    <property type="entry name" value="G_TR_2"/>
    <property type="match status" value="1"/>
</dbReference>
<dbReference type="InterPro" id="IPR015760">
    <property type="entry name" value="TIF_IF2"/>
</dbReference>
<dbReference type="Pfam" id="PF11987">
    <property type="entry name" value="IF-2"/>
    <property type="match status" value="1"/>
</dbReference>
<dbReference type="AlphaFoldDB" id="A0A4V3XIL1"/>
<evidence type="ECO:0000256" key="6">
    <source>
        <dbReference type="SAM" id="MobiDB-lite"/>
    </source>
</evidence>
<dbReference type="SUPFAM" id="SSF52540">
    <property type="entry name" value="P-loop containing nucleoside triphosphate hydrolases"/>
    <property type="match status" value="1"/>
</dbReference>
<dbReference type="SUPFAM" id="SSF52156">
    <property type="entry name" value="Initiation factor IF2/eIF5b, domain 3"/>
    <property type="match status" value="1"/>
</dbReference>
<dbReference type="NCBIfam" id="TIGR00231">
    <property type="entry name" value="small_GTP"/>
    <property type="match status" value="1"/>
</dbReference>
<keyword evidence="4" id="KW-0648">Protein biosynthesis</keyword>
<dbReference type="FunFam" id="3.40.50.300:FF:000019">
    <property type="entry name" value="Translation initiation factor IF-2"/>
    <property type="match status" value="1"/>
</dbReference>
<dbReference type="Pfam" id="PF00009">
    <property type="entry name" value="GTP_EFTU"/>
    <property type="match status" value="1"/>
</dbReference>
<comment type="similarity">
    <text evidence="1">Belongs to the TRAFAC class translation factor GTPase superfamily. Classic translation factor GTPase family. IF-2 subfamily.</text>
</comment>
<dbReference type="PANTHER" id="PTHR43381:SF20">
    <property type="entry name" value="TRANSLATION INITIATION FACTOR IF-2, MITOCHONDRIAL"/>
    <property type="match status" value="1"/>
</dbReference>
<feature type="region of interest" description="Disordered" evidence="6">
    <location>
        <begin position="68"/>
        <end position="94"/>
    </location>
</feature>
<dbReference type="FunFam" id="3.40.50.10050:FF:000001">
    <property type="entry name" value="Translation initiation factor IF-2"/>
    <property type="match status" value="1"/>
</dbReference>
<proteinExistence type="inferred from homology"/>
<keyword evidence="3" id="KW-0547">Nucleotide-binding</keyword>
<keyword evidence="2" id="KW-0396">Initiation factor</keyword>
<evidence type="ECO:0000313" key="8">
    <source>
        <dbReference type="EMBL" id="THH29643.1"/>
    </source>
</evidence>